<protein>
    <submittedName>
        <fullName evidence="2">Uncharacterized protein</fullName>
    </submittedName>
</protein>
<dbReference type="AlphaFoldDB" id="A0A1I3N593"/>
<reference evidence="3" key="1">
    <citation type="submission" date="2016-10" db="EMBL/GenBank/DDBJ databases">
        <authorList>
            <person name="Varghese N."/>
            <person name="Submissions S."/>
        </authorList>
    </citation>
    <scope>NUCLEOTIDE SEQUENCE [LARGE SCALE GENOMIC DNA]</scope>
    <source>
        <strain evidence="3">DSM 26471</strain>
    </source>
</reference>
<feature type="compositionally biased region" description="Acidic residues" evidence="1">
    <location>
        <begin position="155"/>
        <end position="173"/>
    </location>
</feature>
<evidence type="ECO:0000313" key="3">
    <source>
        <dbReference type="Proteomes" id="UP000199630"/>
    </source>
</evidence>
<dbReference type="Proteomes" id="UP000199630">
    <property type="component" value="Unassembled WGS sequence"/>
</dbReference>
<evidence type="ECO:0000313" key="2">
    <source>
        <dbReference type="EMBL" id="SFJ04369.1"/>
    </source>
</evidence>
<accession>A0A1I3N593</accession>
<dbReference type="EMBL" id="FORH01000002">
    <property type="protein sequence ID" value="SFJ04369.1"/>
    <property type="molecule type" value="Genomic_DNA"/>
</dbReference>
<name>A0A1I3N593_9RHOB</name>
<feature type="compositionally biased region" description="Polar residues" evidence="1">
    <location>
        <begin position="177"/>
        <end position="189"/>
    </location>
</feature>
<dbReference type="RefSeq" id="WP_143093057.1">
    <property type="nucleotide sequence ID" value="NZ_FORH01000002.1"/>
</dbReference>
<evidence type="ECO:0000256" key="1">
    <source>
        <dbReference type="SAM" id="MobiDB-lite"/>
    </source>
</evidence>
<feature type="region of interest" description="Disordered" evidence="1">
    <location>
        <begin position="1"/>
        <end position="28"/>
    </location>
</feature>
<dbReference type="OrthoDB" id="7876637at2"/>
<keyword evidence="3" id="KW-1185">Reference proteome</keyword>
<organism evidence="2 3">
    <name type="scientific">Celeribacter neptunius</name>
    <dbReference type="NCBI Taxonomy" id="588602"/>
    <lineage>
        <taxon>Bacteria</taxon>
        <taxon>Pseudomonadati</taxon>
        <taxon>Pseudomonadota</taxon>
        <taxon>Alphaproteobacteria</taxon>
        <taxon>Rhodobacterales</taxon>
        <taxon>Roseobacteraceae</taxon>
        <taxon>Celeribacter</taxon>
    </lineage>
</organism>
<sequence>MTNIAGVPAFGGGGFAFRQPPDPPEPAVPQIAETALNGTATYTKGNELPGQNGEPLSYRLPEVSEESEANVTASEKAMTESYDISERLPEDVLTGPTPAFQASVLEVELDLRNTIAELAARRSQAADERAIAAAASEQRSDAPTSVQAQRQTAEETTEAPDTTAEDSATDYAEDSAKAQTTALSATPSEAQDPEAQYAGPAAVLRTPYDKG</sequence>
<feature type="region of interest" description="Disordered" evidence="1">
    <location>
        <begin position="123"/>
        <end position="211"/>
    </location>
</feature>
<proteinExistence type="predicted"/>
<gene>
    <name evidence="2" type="ORF">SAMN04487991_1264</name>
</gene>